<gene>
    <name evidence="1" type="ORF">Amon02_000392300</name>
</gene>
<sequence>MMVGAKCKAVLTKHMLEKSFRLGLKGKHRYPAGKINSIMSTDINRVDLAIGFLPCLVVFPMAVTVCIALLIVNMGVTALVGIAVFLVSSVIIGGAVKPLMEYRKSANVFTDARVNLIKDLLKNFKMIKFHSWEDFYREKIAYNRAKEMSIIFKMQSVRNIITSIGISLSTVSSMVGFCVLWKVDSSRSIGDILSSLTLYQVLSQQFAMVPMVLAMATDMTVGLRRVCAFMAQEEIDLEGESAETLADSSLAIEVDHAEFHWKTFLLEDEEKNDDLKFSKTKSTVPLDQVNPHY</sequence>
<keyword evidence="2" id="KW-1185">Reference proteome</keyword>
<dbReference type="Proteomes" id="UP001165064">
    <property type="component" value="Unassembled WGS sequence"/>
</dbReference>
<dbReference type="EMBL" id="BSXS01002575">
    <property type="protein sequence ID" value="GME79387.1"/>
    <property type="molecule type" value="Genomic_DNA"/>
</dbReference>
<name>A0ACB5T283_AMBMO</name>
<evidence type="ECO:0000313" key="1">
    <source>
        <dbReference type="EMBL" id="GME79387.1"/>
    </source>
</evidence>
<protein>
    <submittedName>
        <fullName evidence="1">Unnamed protein product</fullName>
    </submittedName>
</protein>
<proteinExistence type="predicted"/>
<comment type="caution">
    <text evidence="1">The sequence shown here is derived from an EMBL/GenBank/DDBJ whole genome shotgun (WGS) entry which is preliminary data.</text>
</comment>
<organism evidence="1 2">
    <name type="scientific">Ambrosiozyma monospora</name>
    <name type="common">Yeast</name>
    <name type="synonym">Endomycopsis monosporus</name>
    <dbReference type="NCBI Taxonomy" id="43982"/>
    <lineage>
        <taxon>Eukaryota</taxon>
        <taxon>Fungi</taxon>
        <taxon>Dikarya</taxon>
        <taxon>Ascomycota</taxon>
        <taxon>Saccharomycotina</taxon>
        <taxon>Pichiomycetes</taxon>
        <taxon>Pichiales</taxon>
        <taxon>Pichiaceae</taxon>
        <taxon>Ambrosiozyma</taxon>
    </lineage>
</organism>
<accession>A0ACB5T283</accession>
<evidence type="ECO:0000313" key="2">
    <source>
        <dbReference type="Proteomes" id="UP001165064"/>
    </source>
</evidence>
<reference evidence="1" key="1">
    <citation type="submission" date="2023-04" db="EMBL/GenBank/DDBJ databases">
        <title>Ambrosiozyma monospora NBRC 10751.</title>
        <authorList>
            <person name="Ichikawa N."/>
            <person name="Sato H."/>
            <person name="Tonouchi N."/>
        </authorList>
    </citation>
    <scope>NUCLEOTIDE SEQUENCE</scope>
    <source>
        <strain evidence="1">NBRC 10751</strain>
    </source>
</reference>